<sequence>SQVSDNMRYPPKFHYLEVDYHDPQPHRSPINDEIYHQYMERKSPRTIARNLFDKHGLMAPEPEKVMDQYNKLRQHITFGYARKFGGPV</sequence>
<evidence type="ECO:0000313" key="1">
    <source>
        <dbReference type="EMBL" id="KAJ1915032.1"/>
    </source>
</evidence>
<comment type="caution">
    <text evidence="1">The sequence shown here is derived from an EMBL/GenBank/DDBJ whole genome shotgun (WGS) entry which is preliminary data.</text>
</comment>
<proteinExistence type="predicted"/>
<organism evidence="1 2">
    <name type="scientific">Mycoemilia scoparia</name>
    <dbReference type="NCBI Taxonomy" id="417184"/>
    <lineage>
        <taxon>Eukaryota</taxon>
        <taxon>Fungi</taxon>
        <taxon>Fungi incertae sedis</taxon>
        <taxon>Zoopagomycota</taxon>
        <taxon>Kickxellomycotina</taxon>
        <taxon>Kickxellomycetes</taxon>
        <taxon>Kickxellales</taxon>
        <taxon>Kickxellaceae</taxon>
        <taxon>Mycoemilia</taxon>
    </lineage>
</organism>
<gene>
    <name evidence="1" type="ORF">H4219_004530</name>
</gene>
<reference evidence="1" key="1">
    <citation type="submission" date="2022-07" db="EMBL/GenBank/DDBJ databases">
        <title>Phylogenomic reconstructions and comparative analyses of Kickxellomycotina fungi.</title>
        <authorList>
            <person name="Reynolds N.K."/>
            <person name="Stajich J.E."/>
            <person name="Barry K."/>
            <person name="Grigoriev I.V."/>
            <person name="Crous P."/>
            <person name="Smith M.E."/>
        </authorList>
    </citation>
    <scope>NUCLEOTIDE SEQUENCE</scope>
    <source>
        <strain evidence="1">NBRC 100468</strain>
    </source>
</reference>
<evidence type="ECO:0000313" key="2">
    <source>
        <dbReference type="Proteomes" id="UP001150538"/>
    </source>
</evidence>
<keyword evidence="2" id="KW-1185">Reference proteome</keyword>
<accession>A0A9W8DR06</accession>
<name>A0A9W8DR06_9FUNG</name>
<dbReference type="Proteomes" id="UP001150538">
    <property type="component" value="Unassembled WGS sequence"/>
</dbReference>
<feature type="non-terminal residue" evidence="1">
    <location>
        <position position="1"/>
    </location>
</feature>
<dbReference type="AlphaFoldDB" id="A0A9W8DR06"/>
<dbReference type="EMBL" id="JANBPU010000166">
    <property type="protein sequence ID" value="KAJ1915032.1"/>
    <property type="molecule type" value="Genomic_DNA"/>
</dbReference>
<protein>
    <submittedName>
        <fullName evidence="1">Uncharacterized protein</fullName>
    </submittedName>
</protein>